<proteinExistence type="predicted"/>
<organism evidence="1 2">
    <name type="scientific">Streptomyces fuscichromogenes</name>
    <dbReference type="NCBI Taxonomy" id="1324013"/>
    <lineage>
        <taxon>Bacteria</taxon>
        <taxon>Bacillati</taxon>
        <taxon>Actinomycetota</taxon>
        <taxon>Actinomycetes</taxon>
        <taxon>Kitasatosporales</taxon>
        <taxon>Streptomycetaceae</taxon>
        <taxon>Streptomyces</taxon>
    </lineage>
</organism>
<accession>A0A917XMZ0</accession>
<dbReference type="EMBL" id="BMML01000033">
    <property type="protein sequence ID" value="GGN40866.1"/>
    <property type="molecule type" value="Genomic_DNA"/>
</dbReference>
<dbReference type="AlphaFoldDB" id="A0A917XMZ0"/>
<evidence type="ECO:0000313" key="2">
    <source>
        <dbReference type="Proteomes" id="UP000653411"/>
    </source>
</evidence>
<sequence>MCTFGMMMVLRSHGVEEPMPEMQPAEALATCEQALRSLIASVLAKKLGKDWISQVFPEERAVKIRAIRSERSSR</sequence>
<gene>
    <name evidence="1" type="ORF">GCM10011578_088540</name>
</gene>
<protein>
    <submittedName>
        <fullName evidence="1">Uncharacterized protein</fullName>
    </submittedName>
</protein>
<keyword evidence="2" id="KW-1185">Reference proteome</keyword>
<dbReference type="Proteomes" id="UP000653411">
    <property type="component" value="Unassembled WGS sequence"/>
</dbReference>
<name>A0A917XMZ0_9ACTN</name>
<reference evidence="1" key="1">
    <citation type="journal article" date="2014" name="Int. J. Syst. Evol. Microbiol.">
        <title>Complete genome sequence of Corynebacterium casei LMG S-19264T (=DSM 44701T), isolated from a smear-ripened cheese.</title>
        <authorList>
            <consortium name="US DOE Joint Genome Institute (JGI-PGF)"/>
            <person name="Walter F."/>
            <person name="Albersmeier A."/>
            <person name="Kalinowski J."/>
            <person name="Ruckert C."/>
        </authorList>
    </citation>
    <scope>NUCLEOTIDE SEQUENCE</scope>
    <source>
        <strain evidence="1">CGMCC 4.7110</strain>
    </source>
</reference>
<evidence type="ECO:0000313" key="1">
    <source>
        <dbReference type="EMBL" id="GGN40866.1"/>
    </source>
</evidence>
<comment type="caution">
    <text evidence="1">The sequence shown here is derived from an EMBL/GenBank/DDBJ whole genome shotgun (WGS) entry which is preliminary data.</text>
</comment>
<reference evidence="1" key="2">
    <citation type="submission" date="2020-09" db="EMBL/GenBank/DDBJ databases">
        <authorList>
            <person name="Sun Q."/>
            <person name="Zhou Y."/>
        </authorList>
    </citation>
    <scope>NUCLEOTIDE SEQUENCE</scope>
    <source>
        <strain evidence="1">CGMCC 4.7110</strain>
    </source>
</reference>